<evidence type="ECO:0000256" key="4">
    <source>
        <dbReference type="SAM" id="Phobius"/>
    </source>
</evidence>
<feature type="transmembrane region" description="Helical" evidence="4">
    <location>
        <begin position="175"/>
        <end position="194"/>
    </location>
</feature>
<accession>A0A1G4IUU3</accession>
<feature type="compositionally biased region" description="Polar residues" evidence="3">
    <location>
        <begin position="25"/>
        <end position="34"/>
    </location>
</feature>
<feature type="transmembrane region" description="Helical" evidence="4">
    <location>
        <begin position="256"/>
        <end position="280"/>
    </location>
</feature>
<keyword evidence="4" id="KW-1133">Transmembrane helix</keyword>
<evidence type="ECO:0000256" key="1">
    <source>
        <dbReference type="ARBA" id="ARBA00004141"/>
    </source>
</evidence>
<keyword evidence="4" id="KW-0812">Transmembrane</keyword>
<feature type="transmembrane region" description="Helical" evidence="4">
    <location>
        <begin position="45"/>
        <end position="67"/>
    </location>
</feature>
<reference evidence="6" key="1">
    <citation type="submission" date="2016-03" db="EMBL/GenBank/DDBJ databases">
        <authorList>
            <person name="Devillers H."/>
        </authorList>
    </citation>
    <scope>NUCLEOTIDE SEQUENCE [LARGE SCALE GENOMIC DNA]</scope>
</reference>
<dbReference type="SUPFAM" id="SSF103473">
    <property type="entry name" value="MFS general substrate transporter"/>
    <property type="match status" value="1"/>
</dbReference>
<feature type="transmembrane region" description="Helical" evidence="4">
    <location>
        <begin position="88"/>
        <end position="109"/>
    </location>
</feature>
<dbReference type="PANTHER" id="PTHR11360">
    <property type="entry name" value="MONOCARBOXYLATE TRANSPORTER"/>
    <property type="match status" value="1"/>
</dbReference>
<keyword evidence="6" id="KW-1185">Reference proteome</keyword>
<dbReference type="Proteomes" id="UP000190274">
    <property type="component" value="Chromosome B"/>
</dbReference>
<feature type="transmembrane region" description="Helical" evidence="4">
    <location>
        <begin position="147"/>
        <end position="169"/>
    </location>
</feature>
<feature type="transmembrane region" description="Helical" evidence="4">
    <location>
        <begin position="115"/>
        <end position="135"/>
    </location>
</feature>
<feature type="transmembrane region" description="Helical" evidence="4">
    <location>
        <begin position="315"/>
        <end position="336"/>
    </location>
</feature>
<dbReference type="PANTHER" id="PTHR11360:SF315">
    <property type="entry name" value="TRANSPORTER MCH2-RELATED"/>
    <property type="match status" value="1"/>
</dbReference>
<proteinExistence type="inferred from homology"/>
<dbReference type="Pfam" id="PF07690">
    <property type="entry name" value="MFS_1"/>
    <property type="match status" value="1"/>
</dbReference>
<feature type="transmembrane region" description="Helical" evidence="4">
    <location>
        <begin position="206"/>
        <end position="225"/>
    </location>
</feature>
<dbReference type="InterPro" id="IPR050327">
    <property type="entry name" value="Proton-linked_MCT"/>
</dbReference>
<gene>
    <name evidence="5" type="ORF">LADA_0B09032G</name>
</gene>
<name>A0A1G4IUU3_9SACH</name>
<feature type="transmembrane region" description="Helical" evidence="4">
    <location>
        <begin position="292"/>
        <end position="309"/>
    </location>
</feature>
<sequence length="480" mass="52469">MASHAASTTSAMNSEGHNSSEEKNPLTQESSENGNNHISVPDGGYGWFVVVAYFFYNFSQWGANAGYAVYLARYLETNRFSGGGKLDYAAIGGLAFGTGLFFGPFITWLVNLTSAQFVIFIGLLLQCASLLLAAFSTKLWELYLTQGVMISFGLAFICIPSMTLVPQWFRRKRNIAMGIGAAGSGLGGIIFNLGMEKVMDEKSVKWALITQCIICTALNVFSLALTRTRIREIREQSGTKPSYRLFDKQVLTSCGYWLIVMYVSCTTLGYVVLLYSMSAFTVSLGYSQHEGSIVSCMISVGALFGRPFMGYFADIFGPVTVSIAAHSIVAIFSLAMWIPCRNFATALIFSLIVGLFMGTIWSLMAPIVTRVVGLPKMSVSLGMVWIYLSACGIVAPVIGLELRTSNATSGNDYVRTAIFTGVMYFGSVLALWLLRGLLVARDEVAIVAQTGFDDGELHLKVSPREWATGLFKFYKLPRKV</sequence>
<dbReference type="GO" id="GO:0016020">
    <property type="term" value="C:membrane"/>
    <property type="evidence" value="ECO:0007669"/>
    <property type="project" value="UniProtKB-SubCell"/>
</dbReference>
<evidence type="ECO:0000313" key="5">
    <source>
        <dbReference type="EMBL" id="SCU80699.1"/>
    </source>
</evidence>
<dbReference type="EMBL" id="LT598456">
    <property type="protein sequence ID" value="SCU80699.1"/>
    <property type="molecule type" value="Genomic_DNA"/>
</dbReference>
<feature type="compositionally biased region" description="Low complexity" evidence="3">
    <location>
        <begin position="1"/>
        <end position="14"/>
    </location>
</feature>
<organism evidence="5 6">
    <name type="scientific">Lachancea dasiensis</name>
    <dbReference type="NCBI Taxonomy" id="1072105"/>
    <lineage>
        <taxon>Eukaryota</taxon>
        <taxon>Fungi</taxon>
        <taxon>Dikarya</taxon>
        <taxon>Ascomycota</taxon>
        <taxon>Saccharomycotina</taxon>
        <taxon>Saccharomycetes</taxon>
        <taxon>Saccharomycetales</taxon>
        <taxon>Saccharomycetaceae</taxon>
        <taxon>Lachancea</taxon>
    </lineage>
</organism>
<feature type="transmembrane region" description="Helical" evidence="4">
    <location>
        <begin position="414"/>
        <end position="434"/>
    </location>
</feature>
<evidence type="ECO:0000256" key="3">
    <source>
        <dbReference type="SAM" id="MobiDB-lite"/>
    </source>
</evidence>
<feature type="transmembrane region" description="Helical" evidence="4">
    <location>
        <begin position="343"/>
        <end position="364"/>
    </location>
</feature>
<feature type="transmembrane region" description="Helical" evidence="4">
    <location>
        <begin position="384"/>
        <end position="402"/>
    </location>
</feature>
<comment type="subcellular location">
    <subcellularLocation>
        <location evidence="1">Membrane</location>
        <topology evidence="1">Multi-pass membrane protein</topology>
    </subcellularLocation>
</comment>
<dbReference type="OrthoDB" id="6499973at2759"/>
<evidence type="ECO:0000256" key="2">
    <source>
        <dbReference type="ARBA" id="ARBA00006727"/>
    </source>
</evidence>
<protein>
    <submittedName>
        <fullName evidence="5">LADA_0B09032g1_1</fullName>
    </submittedName>
</protein>
<dbReference type="InterPro" id="IPR036259">
    <property type="entry name" value="MFS_trans_sf"/>
</dbReference>
<evidence type="ECO:0000313" key="6">
    <source>
        <dbReference type="Proteomes" id="UP000190274"/>
    </source>
</evidence>
<keyword evidence="4" id="KW-0472">Membrane</keyword>
<dbReference type="InterPro" id="IPR011701">
    <property type="entry name" value="MFS"/>
</dbReference>
<dbReference type="GO" id="GO:0022857">
    <property type="term" value="F:transmembrane transporter activity"/>
    <property type="evidence" value="ECO:0007669"/>
    <property type="project" value="InterPro"/>
</dbReference>
<dbReference type="Gene3D" id="1.20.1250.20">
    <property type="entry name" value="MFS general substrate transporter like domains"/>
    <property type="match status" value="2"/>
</dbReference>
<feature type="region of interest" description="Disordered" evidence="3">
    <location>
        <begin position="1"/>
        <end position="34"/>
    </location>
</feature>
<comment type="similarity">
    <text evidence="2">Belongs to the major facilitator superfamily. Monocarboxylate porter (TC 2.A.1.13) family.</text>
</comment>
<dbReference type="AlphaFoldDB" id="A0A1G4IUU3"/>